<dbReference type="PATRIC" id="fig|1114964.3.peg.3036"/>
<reference evidence="2 3" key="1">
    <citation type="journal article" date="2013" name="Genome Announc.">
        <title>Draft Genome Sequence of a Hexachlorocyclohexane-Degrading Bacterium, Sphingobium baderi Strain LL03T.</title>
        <authorList>
            <person name="Kaur J."/>
            <person name="Verma H."/>
            <person name="Tripathi C."/>
            <person name="Khurana J.P."/>
            <person name="Lal R."/>
        </authorList>
    </citation>
    <scope>NUCLEOTIDE SEQUENCE [LARGE SCALE GENOMIC DNA]</scope>
    <source>
        <strain evidence="2 3">LL03</strain>
    </source>
</reference>
<gene>
    <name evidence="2" type="ORF">L485_15540</name>
</gene>
<accession>T0HN38</accession>
<evidence type="ECO:0000313" key="3">
    <source>
        <dbReference type="Proteomes" id="UP000015524"/>
    </source>
</evidence>
<dbReference type="OrthoDB" id="7477710at2"/>
<proteinExistence type="predicted"/>
<sequence length="62" mass="6551">MDMHRKADGRPAQGPGRGTGIVTIALPSPGEGVSRALRNAYRLASDALPDDMLALLAKLDKH</sequence>
<dbReference type="Proteomes" id="UP000015524">
    <property type="component" value="Unassembled WGS sequence"/>
</dbReference>
<dbReference type="EMBL" id="ATIB01000079">
    <property type="protein sequence ID" value="EQA98968.1"/>
    <property type="molecule type" value="Genomic_DNA"/>
</dbReference>
<dbReference type="AlphaFoldDB" id="T0HN38"/>
<organism evidence="2 3">
    <name type="scientific">Sphingobium baderi LL03</name>
    <dbReference type="NCBI Taxonomy" id="1114964"/>
    <lineage>
        <taxon>Bacteria</taxon>
        <taxon>Pseudomonadati</taxon>
        <taxon>Pseudomonadota</taxon>
        <taxon>Alphaproteobacteria</taxon>
        <taxon>Sphingomonadales</taxon>
        <taxon>Sphingomonadaceae</taxon>
        <taxon>Sphingobium</taxon>
    </lineage>
</organism>
<keyword evidence="3" id="KW-1185">Reference proteome</keyword>
<evidence type="ECO:0008006" key="4">
    <source>
        <dbReference type="Google" id="ProtNLM"/>
    </source>
</evidence>
<evidence type="ECO:0000313" key="2">
    <source>
        <dbReference type="EMBL" id="EQA98968.1"/>
    </source>
</evidence>
<evidence type="ECO:0000256" key="1">
    <source>
        <dbReference type="SAM" id="MobiDB-lite"/>
    </source>
</evidence>
<protein>
    <recommendedName>
        <fullName evidence="4">Anti-sigma factor NepR domain-containing protein</fullName>
    </recommendedName>
</protein>
<comment type="caution">
    <text evidence="2">The sequence shown here is derived from an EMBL/GenBank/DDBJ whole genome shotgun (WGS) entry which is preliminary data.</text>
</comment>
<feature type="region of interest" description="Disordered" evidence="1">
    <location>
        <begin position="1"/>
        <end position="20"/>
    </location>
</feature>
<name>T0HN38_9SPHN</name>